<dbReference type="SUPFAM" id="SSF52172">
    <property type="entry name" value="CheY-like"/>
    <property type="match status" value="1"/>
</dbReference>
<feature type="compositionally biased region" description="Basic residues" evidence="1">
    <location>
        <begin position="129"/>
        <end position="138"/>
    </location>
</feature>
<dbReference type="Gene3D" id="3.40.50.2300">
    <property type="match status" value="1"/>
</dbReference>
<evidence type="ECO:0000256" key="1">
    <source>
        <dbReference type="SAM" id="MobiDB-lite"/>
    </source>
</evidence>
<evidence type="ECO:0008006" key="4">
    <source>
        <dbReference type="Google" id="ProtNLM"/>
    </source>
</evidence>
<reference evidence="2 3" key="1">
    <citation type="journal article" date="2002" name="Nature">
        <title>Genome sequence and comparative analysis of the model rodent malaria parasite Plasmodium yoelii yoelii.</title>
        <authorList>
            <person name="Carlton J.M."/>
            <person name="Angiuoli S.V."/>
            <person name="Suh B.B."/>
            <person name="Kooij T.W."/>
            <person name="Pertea M."/>
            <person name="Silva J.C."/>
            <person name="Ermolaeva M.D."/>
            <person name="Allen J.E."/>
            <person name="Selengut J.D."/>
            <person name="Koo H.L."/>
            <person name="Peterson J.D."/>
            <person name="Pop M."/>
            <person name="Kosack D.S."/>
            <person name="Shumway M.F."/>
            <person name="Bidwell S.L."/>
            <person name="Shallom S.J."/>
            <person name="van Aken S.E."/>
            <person name="Riedmuller S.B."/>
            <person name="Feldblyum T.V."/>
            <person name="Cho J.K."/>
            <person name="Quackenbush J."/>
            <person name="Sedegah M."/>
            <person name="Shoaibi A."/>
            <person name="Cummings L.M."/>
            <person name="Florens L."/>
            <person name="Yates J.R."/>
            <person name="Raine J.D."/>
            <person name="Sinden R.E."/>
            <person name="Harris M.A."/>
            <person name="Cunningham D.A."/>
            <person name="Preiser P.R."/>
            <person name="Bergman L.W."/>
            <person name="Vaidya A.B."/>
            <person name="van Lin L.H."/>
            <person name="Janse C.J."/>
            <person name="Waters A.P."/>
            <person name="Smith H.O."/>
            <person name="White O.R."/>
            <person name="Salzberg S.L."/>
            <person name="Venter J.C."/>
            <person name="Fraser C.M."/>
            <person name="Hoffman S.L."/>
            <person name="Gardner M.J."/>
            <person name="Carucci D.J."/>
        </authorList>
    </citation>
    <scope>NUCLEOTIDE SEQUENCE [LARGE SCALE GENOMIC DNA]</scope>
    <source>
        <strain evidence="2 3">17XNL</strain>
    </source>
</reference>
<evidence type="ECO:0000313" key="3">
    <source>
        <dbReference type="Proteomes" id="UP000008553"/>
    </source>
</evidence>
<feature type="non-terminal residue" evidence="2">
    <location>
        <position position="1"/>
    </location>
</feature>
<comment type="caution">
    <text evidence="2">The sequence shown here is derived from an EMBL/GenBank/DDBJ whole genome shotgun (WGS) entry which is preliminary data.</text>
</comment>
<name>Q7R703_PLAYO</name>
<dbReference type="Proteomes" id="UP000008553">
    <property type="component" value="Unassembled WGS sequence"/>
</dbReference>
<dbReference type="AlphaFoldDB" id="Q7R703"/>
<accession>Q7R703</accession>
<evidence type="ECO:0000313" key="2">
    <source>
        <dbReference type="EMBL" id="EAA20318.1"/>
    </source>
</evidence>
<dbReference type="EMBL" id="AABL01002923">
    <property type="protein sequence ID" value="EAA20318.1"/>
    <property type="molecule type" value="Genomic_DNA"/>
</dbReference>
<dbReference type="InParanoid" id="Q7R703"/>
<protein>
    <recommendedName>
        <fullName evidence="4">Response regulatory domain-containing protein</fullName>
    </recommendedName>
</protein>
<feature type="compositionally biased region" description="Basic and acidic residues" evidence="1">
    <location>
        <begin position="56"/>
        <end position="74"/>
    </location>
</feature>
<sequence length="157" mass="17817">LRIHAGRRGPTRRGAVLQEALAEAGYRVVARLRNEENLAVAVREYKPDMVIIDMEAPGRDTLEQMREVSRDNPQTHRAVFQQPRQRIHPPGGTGGRQRLRRRRTEPRSDTAHRRGRHGPLQRIPGAATRTRRHPRPARRPQAGGESQGPAHEAPRSQ</sequence>
<organism evidence="2 3">
    <name type="scientific">Plasmodium yoelii yoelii</name>
    <dbReference type="NCBI Taxonomy" id="73239"/>
    <lineage>
        <taxon>Eukaryota</taxon>
        <taxon>Sar</taxon>
        <taxon>Alveolata</taxon>
        <taxon>Apicomplexa</taxon>
        <taxon>Aconoidasida</taxon>
        <taxon>Haemosporida</taxon>
        <taxon>Plasmodiidae</taxon>
        <taxon>Plasmodium</taxon>
        <taxon>Plasmodium (Vinckeia)</taxon>
    </lineage>
</organism>
<gene>
    <name evidence="2" type="ORF">PY07787</name>
</gene>
<dbReference type="InterPro" id="IPR011006">
    <property type="entry name" value="CheY-like_superfamily"/>
</dbReference>
<proteinExistence type="predicted"/>
<feature type="region of interest" description="Disordered" evidence="1">
    <location>
        <begin position="56"/>
        <end position="157"/>
    </location>
</feature>
<keyword evidence="3" id="KW-1185">Reference proteome</keyword>
<dbReference type="PaxDb" id="73239-Q7R703"/>